<comment type="similarity">
    <text evidence="8">Belongs to the carbohydrate kinase PfkB family. LacC subfamily.</text>
</comment>
<dbReference type="NCBIfam" id="TIGR03168">
    <property type="entry name" value="1-PFK"/>
    <property type="match status" value="1"/>
</dbReference>
<dbReference type="STRING" id="319652.IV80_GL000791"/>
<organism evidence="11 12">
    <name type="scientific">Pediococcus cellicola</name>
    <dbReference type="NCBI Taxonomy" id="319652"/>
    <lineage>
        <taxon>Bacteria</taxon>
        <taxon>Bacillati</taxon>
        <taxon>Bacillota</taxon>
        <taxon>Bacilli</taxon>
        <taxon>Lactobacillales</taxon>
        <taxon>Lactobacillaceae</taxon>
        <taxon>Pediococcus</taxon>
    </lineage>
</organism>
<dbReference type="GO" id="GO:0009024">
    <property type="term" value="F:tagatose-6-phosphate kinase activity"/>
    <property type="evidence" value="ECO:0007669"/>
    <property type="project" value="UniProtKB-EC"/>
</dbReference>
<accession>A0A0R2IZ12</accession>
<gene>
    <name evidence="11" type="ORF">IV80_GL000791</name>
</gene>
<dbReference type="PANTHER" id="PTHR46566:SF1">
    <property type="entry name" value="1-PHOSPHOFRUCTOKINASE"/>
    <property type="match status" value="1"/>
</dbReference>
<dbReference type="RefSeq" id="WP_057748998.1">
    <property type="nucleotide sequence ID" value="NZ_BJVH01000003.1"/>
</dbReference>
<dbReference type="InterPro" id="IPR011611">
    <property type="entry name" value="PfkB_dom"/>
</dbReference>
<evidence type="ECO:0000256" key="3">
    <source>
        <dbReference type="ARBA" id="ARBA00022736"/>
    </source>
</evidence>
<dbReference type="GO" id="GO:0044281">
    <property type="term" value="P:small molecule metabolic process"/>
    <property type="evidence" value="ECO:0007669"/>
    <property type="project" value="UniProtKB-ARBA"/>
</dbReference>
<reference evidence="11 12" key="1">
    <citation type="journal article" date="2015" name="Genome Announc.">
        <title>Expanding the biotechnology potential of lactobacilli through comparative genomics of 213 strains and associated genera.</title>
        <authorList>
            <person name="Sun Z."/>
            <person name="Harris H.M."/>
            <person name="McCann A."/>
            <person name="Guo C."/>
            <person name="Argimon S."/>
            <person name="Zhang W."/>
            <person name="Yang X."/>
            <person name="Jeffery I.B."/>
            <person name="Cooney J.C."/>
            <person name="Kagawa T.F."/>
            <person name="Liu W."/>
            <person name="Song Y."/>
            <person name="Salvetti E."/>
            <person name="Wrobel A."/>
            <person name="Rasinkangas P."/>
            <person name="Parkhill J."/>
            <person name="Rea M.C."/>
            <person name="O'Sullivan O."/>
            <person name="Ritari J."/>
            <person name="Douillard F.P."/>
            <person name="Paul Ross R."/>
            <person name="Yang R."/>
            <person name="Briner A.E."/>
            <person name="Felis G.E."/>
            <person name="de Vos W.M."/>
            <person name="Barrangou R."/>
            <person name="Klaenhammer T.R."/>
            <person name="Caufield P.W."/>
            <person name="Cui Y."/>
            <person name="Zhang H."/>
            <person name="O'Toole P.W."/>
        </authorList>
    </citation>
    <scope>NUCLEOTIDE SEQUENCE [LARGE SCALE GENOMIC DNA]</scope>
    <source>
        <strain evidence="11 12">DSM 17757</strain>
    </source>
</reference>
<dbReference type="PATRIC" id="fig|319652.3.peg.799"/>
<evidence type="ECO:0000256" key="8">
    <source>
        <dbReference type="PIRNR" id="PIRNR000535"/>
    </source>
</evidence>
<comment type="function">
    <text evidence="9">Catalyzes the ATP-dependent phosphorylation of fructose-l-phosphate to fructose-l,6-bisphosphate.</text>
</comment>
<evidence type="ECO:0000256" key="1">
    <source>
        <dbReference type="ARBA" id="ARBA00005380"/>
    </source>
</evidence>
<keyword evidence="5 9" id="KW-0418">Kinase</keyword>
<feature type="domain" description="Carbohydrate kinase PfkB" evidence="10">
    <location>
        <begin position="11"/>
        <end position="281"/>
    </location>
</feature>
<evidence type="ECO:0000313" key="11">
    <source>
        <dbReference type="EMBL" id="KRN67255.1"/>
    </source>
</evidence>
<evidence type="ECO:0000256" key="9">
    <source>
        <dbReference type="RuleBase" id="RU369061"/>
    </source>
</evidence>
<dbReference type="NCBIfam" id="TIGR03828">
    <property type="entry name" value="pfkB"/>
    <property type="match status" value="1"/>
</dbReference>
<keyword evidence="3 8" id="KW-0423">Lactose metabolism</keyword>
<dbReference type="GO" id="GO:0005524">
    <property type="term" value="F:ATP binding"/>
    <property type="evidence" value="ECO:0007669"/>
    <property type="project" value="UniProtKB-UniRule"/>
</dbReference>
<name>A0A0R2IZ12_9LACO</name>
<evidence type="ECO:0000259" key="10">
    <source>
        <dbReference type="Pfam" id="PF00294"/>
    </source>
</evidence>
<evidence type="ECO:0000256" key="5">
    <source>
        <dbReference type="ARBA" id="ARBA00022777"/>
    </source>
</evidence>
<dbReference type="GO" id="GO:0016052">
    <property type="term" value="P:carbohydrate catabolic process"/>
    <property type="evidence" value="ECO:0007669"/>
    <property type="project" value="UniProtKB-ARBA"/>
</dbReference>
<dbReference type="FunFam" id="3.40.1190.20:FF:000001">
    <property type="entry name" value="Phosphofructokinase"/>
    <property type="match status" value="1"/>
</dbReference>
<keyword evidence="4 8" id="KW-0547">Nucleotide-binding</keyword>
<dbReference type="GO" id="GO:0008662">
    <property type="term" value="F:1-phosphofructokinase activity"/>
    <property type="evidence" value="ECO:0007669"/>
    <property type="project" value="UniProtKB-UniRule"/>
</dbReference>
<dbReference type="InterPro" id="IPR017583">
    <property type="entry name" value="Tagatose/fructose_Pkinase"/>
</dbReference>
<dbReference type="OrthoDB" id="9801219at2"/>
<evidence type="ECO:0000313" key="12">
    <source>
        <dbReference type="Proteomes" id="UP000051568"/>
    </source>
</evidence>
<dbReference type="PIRSF" id="PIRSF000535">
    <property type="entry name" value="1PFK/6PFK/LacC"/>
    <property type="match status" value="1"/>
</dbReference>
<dbReference type="PROSITE" id="PS00584">
    <property type="entry name" value="PFKB_KINASES_2"/>
    <property type="match status" value="1"/>
</dbReference>
<dbReference type="Gene3D" id="3.40.1190.20">
    <property type="match status" value="1"/>
</dbReference>
<dbReference type="PANTHER" id="PTHR46566">
    <property type="entry name" value="1-PHOSPHOFRUCTOKINASE-RELATED"/>
    <property type="match status" value="1"/>
</dbReference>
<dbReference type="GO" id="GO:0005829">
    <property type="term" value="C:cytosol"/>
    <property type="evidence" value="ECO:0007669"/>
    <property type="project" value="TreeGrafter"/>
</dbReference>
<dbReference type="GO" id="GO:0005988">
    <property type="term" value="P:lactose metabolic process"/>
    <property type="evidence" value="ECO:0007669"/>
    <property type="project" value="UniProtKB-KW"/>
</dbReference>
<comment type="catalytic activity">
    <reaction evidence="7 9">
        <text>beta-D-fructose 1-phosphate + ATP = beta-D-fructose 1,6-bisphosphate + ADP + H(+)</text>
        <dbReference type="Rhea" id="RHEA:14213"/>
        <dbReference type="ChEBI" id="CHEBI:15378"/>
        <dbReference type="ChEBI" id="CHEBI:30616"/>
        <dbReference type="ChEBI" id="CHEBI:32966"/>
        <dbReference type="ChEBI" id="CHEBI:138881"/>
        <dbReference type="ChEBI" id="CHEBI:456216"/>
        <dbReference type="EC" id="2.7.1.56"/>
    </reaction>
</comment>
<dbReference type="Proteomes" id="UP000051568">
    <property type="component" value="Unassembled WGS sequence"/>
</dbReference>
<evidence type="ECO:0000256" key="4">
    <source>
        <dbReference type="ARBA" id="ARBA00022741"/>
    </source>
</evidence>
<keyword evidence="6 8" id="KW-0067">ATP-binding</keyword>
<dbReference type="CDD" id="cd01164">
    <property type="entry name" value="FruK_PfkB_like"/>
    <property type="match status" value="1"/>
</dbReference>
<dbReference type="EC" id="2.7.1.144" evidence="8"/>
<dbReference type="GO" id="GO:2001059">
    <property type="term" value="P:D-tagatose 6-phosphate catabolic process"/>
    <property type="evidence" value="ECO:0007669"/>
    <property type="project" value="UniProtKB-UniPathway"/>
</dbReference>
<sequence length="312" mass="34447">MIYTLTLNPAIDLFIDTKSMHPNVVNRTENYDIQANGKGVNVSFILKRLGIPNTALGIGGGFTLNYIEEVLDQSGIKNDFVHVKDPTRINVFTRVQDEKQEYKLVNKGPHTAPEQVDQLLDKLRQLEEDDVLSLSGSFSEGIEPEILIQIAQIAQENHFKLVLDTSYSAVMQTLSYQPYLIKPNDHELANWFGYSDVPDRAHLIQMGKTLIQKGAQNVLISLGAEGALYINDTQVLYGNAAKGEVVNTAGSGDTMLGAFLGGLITGLRAPTNLKRALAAGSDTAFQSWITNFENVPNLEKQIQIQTIEEWGN</sequence>
<protein>
    <recommendedName>
        <fullName evidence="8">Tagatose-6-phosphate kinase</fullName>
        <ecNumber evidence="8">2.7.1.144</ecNumber>
    </recommendedName>
</protein>
<dbReference type="SUPFAM" id="SSF53613">
    <property type="entry name" value="Ribokinase-like"/>
    <property type="match status" value="1"/>
</dbReference>
<dbReference type="UniPathway" id="UPA00704">
    <property type="reaction ID" value="UER00715"/>
</dbReference>
<comment type="similarity">
    <text evidence="1">Belongs to the carbohydrate kinase pfkB family.</text>
</comment>
<evidence type="ECO:0000256" key="2">
    <source>
        <dbReference type="ARBA" id="ARBA00022679"/>
    </source>
</evidence>
<comment type="caution">
    <text evidence="11">The sequence shown here is derived from an EMBL/GenBank/DDBJ whole genome shotgun (WGS) entry which is preliminary data.</text>
</comment>
<dbReference type="Pfam" id="PF00294">
    <property type="entry name" value="PfkB"/>
    <property type="match status" value="1"/>
</dbReference>
<dbReference type="InterPro" id="IPR002173">
    <property type="entry name" value="Carboh/pur_kinase_PfkB_CS"/>
</dbReference>
<keyword evidence="12" id="KW-1185">Reference proteome</keyword>
<comment type="pathway">
    <text evidence="8">Carbohydrate metabolism; D-tagatose 6-phosphate degradation; D-glyceraldehyde 3-phosphate and glycerone phosphate from D-tagatose 6-phosphate: step 1/2.</text>
</comment>
<evidence type="ECO:0000256" key="7">
    <source>
        <dbReference type="ARBA" id="ARBA00047745"/>
    </source>
</evidence>
<dbReference type="AlphaFoldDB" id="A0A0R2IZ12"/>
<dbReference type="EMBL" id="JQBR01000002">
    <property type="protein sequence ID" value="KRN67255.1"/>
    <property type="molecule type" value="Genomic_DNA"/>
</dbReference>
<proteinExistence type="inferred from homology"/>
<comment type="catalytic activity">
    <reaction evidence="8">
        <text>D-tagatofuranose 6-phosphate + ATP = D-tagatofuranose 1,6-bisphosphate + ADP + H(+)</text>
        <dbReference type="Rhea" id="RHEA:12420"/>
        <dbReference type="ChEBI" id="CHEBI:15378"/>
        <dbReference type="ChEBI" id="CHEBI:30616"/>
        <dbReference type="ChEBI" id="CHEBI:58694"/>
        <dbReference type="ChEBI" id="CHEBI:58695"/>
        <dbReference type="ChEBI" id="CHEBI:456216"/>
        <dbReference type="EC" id="2.7.1.144"/>
    </reaction>
</comment>
<keyword evidence="2 8" id="KW-0808">Transferase</keyword>
<dbReference type="InterPro" id="IPR029056">
    <property type="entry name" value="Ribokinase-like"/>
</dbReference>
<dbReference type="InterPro" id="IPR022463">
    <property type="entry name" value="1-PFruKinase"/>
</dbReference>
<evidence type="ECO:0000256" key="6">
    <source>
        <dbReference type="ARBA" id="ARBA00022840"/>
    </source>
</evidence>